<dbReference type="PANTHER" id="PTHR46796">
    <property type="entry name" value="HTH-TYPE TRANSCRIPTIONAL ACTIVATOR RHAS-RELATED"/>
    <property type="match status" value="1"/>
</dbReference>
<evidence type="ECO:0000256" key="1">
    <source>
        <dbReference type="ARBA" id="ARBA00023015"/>
    </source>
</evidence>
<evidence type="ECO:0000256" key="2">
    <source>
        <dbReference type="ARBA" id="ARBA00023125"/>
    </source>
</evidence>
<sequence length="331" mass="35655">MNEGAVHDVLGRVLELTHLRGRVYCHSSARAPWGICFDASAGAVFHLVTAGTCWLFLGEQRVALGPGDVVLLPRGSAHALADHARSRRIPLAAWLAARGTVDHRMRLGDGQGVETQVLCGVYAFDVPGARHPALRVLPELVHIPAKKTRGRPELAETIAGLTREHDRVDLGRSLVVSRLLDVLFVQLLRAWVDDQPAGGAGWLGALRDSLVAAALSLLHEDLAAPWDVATLAARLGTSRPTLARRFVAEVGLSPLAYLTQARMHEAARLARETDRSLTEIAEAVGYTSVSAFNRAFHREHGMPPGAFRKHGAAQDRREAGDDAPAAPSLTE</sequence>
<dbReference type="InterPro" id="IPR018060">
    <property type="entry name" value="HTH_AraC"/>
</dbReference>
<feature type="domain" description="HTH araC/xylS-type" evidence="5">
    <location>
        <begin position="212"/>
        <end position="310"/>
    </location>
</feature>
<keyword evidence="1" id="KW-0805">Transcription regulation</keyword>
<dbReference type="GO" id="GO:0043565">
    <property type="term" value="F:sequence-specific DNA binding"/>
    <property type="evidence" value="ECO:0007669"/>
    <property type="project" value="InterPro"/>
</dbReference>
<evidence type="ECO:0000256" key="3">
    <source>
        <dbReference type="ARBA" id="ARBA00023163"/>
    </source>
</evidence>
<gene>
    <name evidence="6" type="ORF">BE18_44370</name>
</gene>
<accession>A0A150SM03</accession>
<dbReference type="Gene3D" id="1.10.10.60">
    <property type="entry name" value="Homeodomain-like"/>
    <property type="match status" value="2"/>
</dbReference>
<dbReference type="PRINTS" id="PR00032">
    <property type="entry name" value="HTHARAC"/>
</dbReference>
<dbReference type="InterPro" id="IPR009057">
    <property type="entry name" value="Homeodomain-like_sf"/>
</dbReference>
<dbReference type="InterPro" id="IPR037923">
    <property type="entry name" value="HTH-like"/>
</dbReference>
<keyword evidence="2" id="KW-0238">DNA-binding</keyword>
<feature type="region of interest" description="Disordered" evidence="4">
    <location>
        <begin position="303"/>
        <end position="331"/>
    </location>
</feature>
<dbReference type="SUPFAM" id="SSF46689">
    <property type="entry name" value="Homeodomain-like"/>
    <property type="match status" value="2"/>
</dbReference>
<dbReference type="Proteomes" id="UP000075515">
    <property type="component" value="Unassembled WGS sequence"/>
</dbReference>
<dbReference type="PROSITE" id="PS01124">
    <property type="entry name" value="HTH_ARAC_FAMILY_2"/>
    <property type="match status" value="1"/>
</dbReference>
<dbReference type="Pfam" id="PF12833">
    <property type="entry name" value="HTH_18"/>
    <property type="match status" value="1"/>
</dbReference>
<reference evidence="6 7" key="1">
    <citation type="submission" date="2014-02" db="EMBL/GenBank/DDBJ databases">
        <title>The small core and large imbalanced accessory genome model reveals a collaborative survival strategy of Sorangium cellulosum strains in nature.</title>
        <authorList>
            <person name="Han K."/>
            <person name="Peng R."/>
            <person name="Blom J."/>
            <person name="Li Y.-Z."/>
        </authorList>
    </citation>
    <scope>NUCLEOTIDE SEQUENCE [LARGE SCALE GENOMIC DNA]</scope>
    <source>
        <strain evidence="6 7">So0149</strain>
    </source>
</reference>
<evidence type="ECO:0000256" key="4">
    <source>
        <dbReference type="SAM" id="MobiDB-lite"/>
    </source>
</evidence>
<dbReference type="InterPro" id="IPR050204">
    <property type="entry name" value="AraC_XylS_family_regulators"/>
</dbReference>
<evidence type="ECO:0000313" key="7">
    <source>
        <dbReference type="Proteomes" id="UP000075515"/>
    </source>
</evidence>
<dbReference type="SUPFAM" id="SSF51215">
    <property type="entry name" value="Regulatory protein AraC"/>
    <property type="match status" value="1"/>
</dbReference>
<dbReference type="InterPro" id="IPR032783">
    <property type="entry name" value="AraC_lig"/>
</dbReference>
<keyword evidence="3" id="KW-0804">Transcription</keyword>
<dbReference type="InterPro" id="IPR020449">
    <property type="entry name" value="Tscrpt_reg_AraC-type_HTH"/>
</dbReference>
<protein>
    <submittedName>
        <fullName evidence="6">AraC family transcriptional regulator</fullName>
    </submittedName>
</protein>
<dbReference type="AlphaFoldDB" id="A0A150SM03"/>
<dbReference type="EMBL" id="JEMC01003354">
    <property type="protein sequence ID" value="KYF81916.1"/>
    <property type="molecule type" value="Genomic_DNA"/>
</dbReference>
<name>A0A150SM03_SORCE</name>
<dbReference type="SMART" id="SM00342">
    <property type="entry name" value="HTH_ARAC"/>
    <property type="match status" value="1"/>
</dbReference>
<dbReference type="Pfam" id="PF12852">
    <property type="entry name" value="Cupin_6"/>
    <property type="match status" value="1"/>
</dbReference>
<evidence type="ECO:0000259" key="5">
    <source>
        <dbReference type="PROSITE" id="PS01124"/>
    </source>
</evidence>
<organism evidence="6 7">
    <name type="scientific">Sorangium cellulosum</name>
    <name type="common">Polyangium cellulosum</name>
    <dbReference type="NCBI Taxonomy" id="56"/>
    <lineage>
        <taxon>Bacteria</taxon>
        <taxon>Pseudomonadati</taxon>
        <taxon>Myxococcota</taxon>
        <taxon>Polyangia</taxon>
        <taxon>Polyangiales</taxon>
        <taxon>Polyangiaceae</taxon>
        <taxon>Sorangium</taxon>
    </lineage>
</organism>
<dbReference type="PANTHER" id="PTHR46796:SF7">
    <property type="entry name" value="ARAC FAMILY TRANSCRIPTIONAL REGULATOR"/>
    <property type="match status" value="1"/>
</dbReference>
<proteinExistence type="predicted"/>
<evidence type="ECO:0000313" key="6">
    <source>
        <dbReference type="EMBL" id="KYF81916.1"/>
    </source>
</evidence>
<dbReference type="GO" id="GO:0003700">
    <property type="term" value="F:DNA-binding transcription factor activity"/>
    <property type="evidence" value="ECO:0007669"/>
    <property type="project" value="InterPro"/>
</dbReference>
<comment type="caution">
    <text evidence="6">The sequence shown here is derived from an EMBL/GenBank/DDBJ whole genome shotgun (WGS) entry which is preliminary data.</text>
</comment>